<dbReference type="KEGG" id="psty:BFS30_00060"/>
<proteinExistence type="predicted"/>
<evidence type="ECO:0000313" key="8">
    <source>
        <dbReference type="Proteomes" id="UP000094313"/>
    </source>
</evidence>
<feature type="domain" description="Fatty acid hydroxylase" evidence="6">
    <location>
        <begin position="100"/>
        <end position="234"/>
    </location>
</feature>
<gene>
    <name evidence="7" type="ORF">BFS30_00060</name>
</gene>
<dbReference type="EMBL" id="CP017141">
    <property type="protein sequence ID" value="AOM75706.1"/>
    <property type="molecule type" value="Genomic_DNA"/>
</dbReference>
<evidence type="ECO:0000256" key="3">
    <source>
        <dbReference type="ARBA" id="ARBA00022989"/>
    </source>
</evidence>
<dbReference type="GO" id="GO:0005506">
    <property type="term" value="F:iron ion binding"/>
    <property type="evidence" value="ECO:0007669"/>
    <property type="project" value="InterPro"/>
</dbReference>
<dbReference type="InterPro" id="IPR050307">
    <property type="entry name" value="Sterol_Desaturase_Related"/>
</dbReference>
<feature type="transmembrane region" description="Helical" evidence="5">
    <location>
        <begin position="167"/>
        <end position="188"/>
    </location>
</feature>
<dbReference type="InterPro" id="IPR006694">
    <property type="entry name" value="Fatty_acid_hydroxylase"/>
</dbReference>
<dbReference type="OrthoDB" id="9770329at2"/>
<feature type="transmembrane region" description="Helical" evidence="5">
    <location>
        <begin position="92"/>
        <end position="117"/>
    </location>
</feature>
<keyword evidence="8" id="KW-1185">Reference proteome</keyword>
<dbReference type="GO" id="GO:0008610">
    <property type="term" value="P:lipid biosynthetic process"/>
    <property type="evidence" value="ECO:0007669"/>
    <property type="project" value="InterPro"/>
</dbReference>
<dbReference type="GO" id="GO:0016491">
    <property type="term" value="F:oxidoreductase activity"/>
    <property type="evidence" value="ECO:0007669"/>
    <property type="project" value="InterPro"/>
</dbReference>
<evidence type="ECO:0000256" key="2">
    <source>
        <dbReference type="ARBA" id="ARBA00022692"/>
    </source>
</evidence>
<evidence type="ECO:0000256" key="4">
    <source>
        <dbReference type="ARBA" id="ARBA00023136"/>
    </source>
</evidence>
<dbReference type="Pfam" id="PF04116">
    <property type="entry name" value="FA_hydroxylase"/>
    <property type="match status" value="1"/>
</dbReference>
<evidence type="ECO:0000313" key="7">
    <source>
        <dbReference type="EMBL" id="AOM75706.1"/>
    </source>
</evidence>
<feature type="transmembrane region" description="Helical" evidence="5">
    <location>
        <begin position="16"/>
        <end position="37"/>
    </location>
</feature>
<dbReference type="Proteomes" id="UP000094313">
    <property type="component" value="Chromosome"/>
</dbReference>
<evidence type="ECO:0000259" key="6">
    <source>
        <dbReference type="Pfam" id="PF04116"/>
    </source>
</evidence>
<organism evidence="7 8">
    <name type="scientific">Pedobacter steynii</name>
    <dbReference type="NCBI Taxonomy" id="430522"/>
    <lineage>
        <taxon>Bacteria</taxon>
        <taxon>Pseudomonadati</taxon>
        <taxon>Bacteroidota</taxon>
        <taxon>Sphingobacteriia</taxon>
        <taxon>Sphingobacteriales</taxon>
        <taxon>Sphingobacteriaceae</taxon>
        <taxon>Pedobacter</taxon>
    </lineage>
</organism>
<accession>A0A1D7QAK6</accession>
<dbReference type="RefSeq" id="WP_069377404.1">
    <property type="nucleotide sequence ID" value="NZ_CP017141.1"/>
</dbReference>
<dbReference type="GO" id="GO:0016020">
    <property type="term" value="C:membrane"/>
    <property type="evidence" value="ECO:0007669"/>
    <property type="project" value="UniProtKB-SubCell"/>
</dbReference>
<comment type="subcellular location">
    <subcellularLocation>
        <location evidence="1">Membrane</location>
    </subcellularLocation>
</comment>
<protein>
    <submittedName>
        <fullName evidence="7">Fatty acid hydroxylase</fullName>
    </submittedName>
</protein>
<reference evidence="7 8" key="1">
    <citation type="submission" date="2016-08" db="EMBL/GenBank/DDBJ databases">
        <authorList>
            <person name="Seilhamer J.J."/>
        </authorList>
    </citation>
    <scope>NUCLEOTIDE SEQUENCE [LARGE SCALE GENOMIC DNA]</scope>
    <source>
        <strain evidence="7 8">DX4</strain>
    </source>
</reference>
<dbReference type="PANTHER" id="PTHR11863">
    <property type="entry name" value="STEROL DESATURASE"/>
    <property type="match status" value="1"/>
</dbReference>
<dbReference type="AlphaFoldDB" id="A0A1D7QAK6"/>
<evidence type="ECO:0000256" key="1">
    <source>
        <dbReference type="ARBA" id="ARBA00004370"/>
    </source>
</evidence>
<name>A0A1D7QAK6_9SPHI</name>
<keyword evidence="2 5" id="KW-0812">Transmembrane</keyword>
<sequence>MTINDGLAYLLELPAIYLWPVFLLENILITLMVLWSGKIIRQYFSPAAMPAYHYTSRDWLICGITNVLNTVITYLGYWLWKQGFIIIGTEFSLFILSDLLILFLAMDLLMYLFHYVIHKTWLYQAIHGLHHEAVNPKPIDLFVLHPLETLGFGSLWLLLLLASSFNIYAIMIYLMVNILFGMIGHLGIEPLSAQLRSKPLLKYLGSSSFHHDHHQDITRNFGFYTSIWDRLFGTYKS</sequence>
<evidence type="ECO:0000256" key="5">
    <source>
        <dbReference type="SAM" id="Phobius"/>
    </source>
</evidence>
<keyword evidence="4 5" id="KW-0472">Membrane</keyword>
<feature type="transmembrane region" description="Helical" evidence="5">
    <location>
        <begin position="58"/>
        <end position="80"/>
    </location>
</feature>
<feature type="transmembrane region" description="Helical" evidence="5">
    <location>
        <begin position="138"/>
        <end position="161"/>
    </location>
</feature>
<keyword evidence="3 5" id="KW-1133">Transmembrane helix</keyword>